<reference evidence="1" key="3">
    <citation type="submission" date="2025-09" db="UniProtKB">
        <authorList>
            <consortium name="Ensembl"/>
        </authorList>
    </citation>
    <scope>IDENTIFICATION</scope>
</reference>
<reference evidence="1" key="1">
    <citation type="submission" date="2020-11" db="EMBL/GenBank/DDBJ databases">
        <authorList>
            <person name="Davenport K.M."/>
            <person name="Bickhart D.M."/>
            <person name="Smith T.P.L."/>
            <person name="Murdoch B.M."/>
            <person name="Rosen B.D."/>
        </authorList>
    </citation>
    <scope>NUCLEOTIDE SEQUENCE [LARGE SCALE GENOMIC DNA]</scope>
    <source>
        <strain evidence="1">OAR_USU_Benz2616</strain>
    </source>
</reference>
<evidence type="ECO:0000313" key="1">
    <source>
        <dbReference type="Ensembl" id="ENSOARP00020003991.2"/>
    </source>
</evidence>
<proteinExistence type="predicted"/>
<organism evidence="1">
    <name type="scientific">Ovis aries</name>
    <name type="common">Sheep</name>
    <dbReference type="NCBI Taxonomy" id="9940"/>
    <lineage>
        <taxon>Eukaryota</taxon>
        <taxon>Metazoa</taxon>
        <taxon>Chordata</taxon>
        <taxon>Craniata</taxon>
        <taxon>Vertebrata</taxon>
        <taxon>Euteleostomi</taxon>
        <taxon>Mammalia</taxon>
        <taxon>Eutheria</taxon>
        <taxon>Laurasiatheria</taxon>
        <taxon>Artiodactyla</taxon>
        <taxon>Ruminantia</taxon>
        <taxon>Pecora</taxon>
        <taxon>Bovidae</taxon>
        <taxon>Caprinae</taxon>
        <taxon>Ovis</taxon>
    </lineage>
</organism>
<gene>
    <name evidence="1" type="primary">LIN28B</name>
</gene>
<name>A0AC11AXS8_SHEEP</name>
<accession>A0AC11AXS8</accession>
<protein>
    <submittedName>
        <fullName evidence="1">Lin-28 homolog B</fullName>
    </submittedName>
</protein>
<sequence>MRSFNQVSSAPGGAGKGGGEEPGKLPEQAEDESQVLHGTGHCKWFNVRMGFGFISMISREGSPLDIPVDVFVHQSKLFMEGFRSLKEGEPVEFTFKKSSKGLESIRVTGPGGSPCLGSERRPKGKTLQKRKPKGDSISSYGGLLATSSLRNELLSRCYPQGNATTVVALIIMLRNAVYLLSQRSAIAVRASRTWWRTAPTKLRCSRQPVLREDRKRSPSRARRRSLGRWGEGTAVRHFRRRGPSSRSGQAGPLKKLPPPSHLQHRKNKAKRGLPFKKGKRHNLSLTYHFLSPIGKSTSCKFRGTVFHI</sequence>
<dbReference type="Ensembl" id="ENSOART00020004851.2">
    <property type="protein sequence ID" value="ENSOARP00020003991.2"/>
    <property type="gene ID" value="ENSOARG00020003103.2"/>
</dbReference>
<reference evidence="1" key="2">
    <citation type="submission" date="2025-08" db="UniProtKB">
        <authorList>
            <consortium name="Ensembl"/>
        </authorList>
    </citation>
    <scope>IDENTIFICATION</scope>
</reference>